<keyword evidence="2" id="KW-0560">Oxidoreductase</keyword>
<keyword evidence="5" id="KW-1185">Reference proteome</keyword>
<evidence type="ECO:0000313" key="5">
    <source>
        <dbReference type="Proteomes" id="UP001597231"/>
    </source>
</evidence>
<dbReference type="InterPro" id="IPR036291">
    <property type="entry name" value="NAD(P)-bd_dom_sf"/>
</dbReference>
<evidence type="ECO:0000256" key="2">
    <source>
        <dbReference type="ARBA" id="ARBA00023002"/>
    </source>
</evidence>
<dbReference type="Proteomes" id="UP001597231">
    <property type="component" value="Unassembled WGS sequence"/>
</dbReference>
<feature type="compositionally biased region" description="Basic and acidic residues" evidence="3">
    <location>
        <begin position="1"/>
        <end position="18"/>
    </location>
</feature>
<dbReference type="Pfam" id="PF13561">
    <property type="entry name" value="adh_short_C2"/>
    <property type="match status" value="1"/>
</dbReference>
<evidence type="ECO:0000256" key="1">
    <source>
        <dbReference type="ARBA" id="ARBA00006484"/>
    </source>
</evidence>
<dbReference type="EMBL" id="JBHTLT010000110">
    <property type="protein sequence ID" value="MFD1206077.1"/>
    <property type="molecule type" value="Genomic_DNA"/>
</dbReference>
<dbReference type="PRINTS" id="PR00080">
    <property type="entry name" value="SDRFAMILY"/>
</dbReference>
<comment type="caution">
    <text evidence="4">The sequence shown here is derived from an EMBL/GenBank/DDBJ whole genome shotgun (WGS) entry which is preliminary data.</text>
</comment>
<evidence type="ECO:0000256" key="3">
    <source>
        <dbReference type="SAM" id="MobiDB-lite"/>
    </source>
</evidence>
<accession>A0ABW3U024</accession>
<dbReference type="PROSITE" id="PS00061">
    <property type="entry name" value="ADH_SHORT"/>
    <property type="match status" value="1"/>
</dbReference>
<dbReference type="PANTHER" id="PTHR48107">
    <property type="entry name" value="NADPH-DEPENDENT ALDEHYDE REDUCTASE-LIKE PROTEIN, CHLOROPLASTIC-RELATED"/>
    <property type="match status" value="1"/>
</dbReference>
<comment type="similarity">
    <text evidence="1">Belongs to the short-chain dehydrogenases/reductases (SDR) family.</text>
</comment>
<dbReference type="PANTHER" id="PTHR48107:SF16">
    <property type="entry name" value="NADPH-DEPENDENT ALDEHYDE REDUCTASE 1, CHLOROPLASTIC"/>
    <property type="match status" value="1"/>
</dbReference>
<dbReference type="PRINTS" id="PR00081">
    <property type="entry name" value="GDHRDH"/>
</dbReference>
<name>A0ABW3U024_9BACL</name>
<dbReference type="InterPro" id="IPR020904">
    <property type="entry name" value="Sc_DH/Rdtase_CS"/>
</dbReference>
<gene>
    <name evidence="4" type="ORF">ACFQ38_13340</name>
</gene>
<protein>
    <submittedName>
        <fullName evidence="4">SDR family oxidoreductase</fullName>
    </submittedName>
</protein>
<dbReference type="CDD" id="cd05355">
    <property type="entry name" value="SDR_c1"/>
    <property type="match status" value="1"/>
</dbReference>
<dbReference type="RefSeq" id="WP_381481448.1">
    <property type="nucleotide sequence ID" value="NZ_JBHTLT010000110.1"/>
</dbReference>
<sequence length="299" mass="32197">MMKEEAELTNDKFEKKDQVPPQTQNHQPGVEAKMNPAPLYDDENYKGSGKLSGKNALITGGDSGIGRAVAVAFAKEGANVAIAYLDEVEDVDADHTVELIKKYGGKAKKIRIDISEEENCEKLIDEVITEFGSLNILVNNAGKQFPQDDIATISGDQLRETFETNFFGLFFLSKAALSHMKEGDCIINTSSVTAYNGSPGLIDYSATKGAITTFTRSLALNLADKGIRVNAVAPGPIWTPLIPASFDAKKVEQHGSDTPVKRRGQPAENAPAYVFLASNDSSYMTGQTIHVDGGDYVGS</sequence>
<proteinExistence type="inferred from homology"/>
<evidence type="ECO:0000313" key="4">
    <source>
        <dbReference type="EMBL" id="MFD1206077.1"/>
    </source>
</evidence>
<dbReference type="NCBIfam" id="NF005214">
    <property type="entry name" value="PRK06701.1"/>
    <property type="match status" value="1"/>
</dbReference>
<feature type="region of interest" description="Disordered" evidence="3">
    <location>
        <begin position="1"/>
        <end position="45"/>
    </location>
</feature>
<dbReference type="SUPFAM" id="SSF51735">
    <property type="entry name" value="NAD(P)-binding Rossmann-fold domains"/>
    <property type="match status" value="1"/>
</dbReference>
<organism evidence="4 5">
    <name type="scientific">Sporosarcina contaminans</name>
    <dbReference type="NCBI Taxonomy" id="633403"/>
    <lineage>
        <taxon>Bacteria</taxon>
        <taxon>Bacillati</taxon>
        <taxon>Bacillota</taxon>
        <taxon>Bacilli</taxon>
        <taxon>Bacillales</taxon>
        <taxon>Caryophanaceae</taxon>
        <taxon>Sporosarcina</taxon>
    </lineage>
</organism>
<dbReference type="Gene3D" id="3.40.50.720">
    <property type="entry name" value="NAD(P)-binding Rossmann-like Domain"/>
    <property type="match status" value="1"/>
</dbReference>
<dbReference type="InterPro" id="IPR002347">
    <property type="entry name" value="SDR_fam"/>
</dbReference>
<reference evidence="5" key="1">
    <citation type="journal article" date="2019" name="Int. J. Syst. Evol. Microbiol.">
        <title>The Global Catalogue of Microorganisms (GCM) 10K type strain sequencing project: providing services to taxonomists for standard genome sequencing and annotation.</title>
        <authorList>
            <consortium name="The Broad Institute Genomics Platform"/>
            <consortium name="The Broad Institute Genome Sequencing Center for Infectious Disease"/>
            <person name="Wu L."/>
            <person name="Ma J."/>
        </authorList>
    </citation>
    <scope>NUCLEOTIDE SEQUENCE [LARGE SCALE GENOMIC DNA]</scope>
    <source>
        <strain evidence="5">CCUG 53915</strain>
    </source>
</reference>